<feature type="signal peptide" evidence="1">
    <location>
        <begin position="1"/>
        <end position="16"/>
    </location>
</feature>
<proteinExistence type="predicted"/>
<reference evidence="2" key="1">
    <citation type="submission" date="2017-03" db="EMBL/GenBank/DDBJ databases">
        <authorList>
            <person name="QRISCLOUD D."/>
        </authorList>
    </citation>
    <scope>NUCLEOTIDE SEQUENCE</scope>
</reference>
<name>A0A482ZG60_9ARAC</name>
<sequence length="194" mass="21633">MNFAILLFVIVVSTQALNVKDSLNEEAKALIAEGIFDIEGLGRDHNVKDSLNEEAKALIAEGIADALMTHLSALEEDDVSHYVDEPELPSWLESKVKDHVQDLIATIDPTFVDNAELQTLVLAQIENFMDKLPSQVEEADEPTARKYCAPRKAVCKTPDDCCDKTNRCAYPNYGIGVWLDSEFFGKSKICSWRL</sequence>
<feature type="chain" id="PRO_5019795929" evidence="1">
    <location>
        <begin position="17"/>
        <end position="194"/>
    </location>
</feature>
<protein>
    <submittedName>
        <fullName evidence="2">U39-Austrotoxin-Ht1b_4</fullName>
    </submittedName>
</protein>
<accession>A0A482ZG60</accession>
<keyword evidence="1" id="KW-0732">Signal</keyword>
<organism evidence="2">
    <name type="scientific">Hickmania troglodytes</name>
    <dbReference type="NCBI Taxonomy" id="489260"/>
    <lineage>
        <taxon>Eukaryota</taxon>
        <taxon>Metazoa</taxon>
        <taxon>Ecdysozoa</taxon>
        <taxon>Arthropoda</taxon>
        <taxon>Chelicerata</taxon>
        <taxon>Arachnida</taxon>
        <taxon>Araneae</taxon>
        <taxon>Araneomorphae</taxon>
        <taxon>Austrochilidae</taxon>
        <taxon>Hickmania</taxon>
    </lineage>
</organism>
<dbReference type="EMBL" id="HAGM01000243">
    <property type="protein sequence ID" value="SMD29329.1"/>
    <property type="molecule type" value="Transcribed_RNA"/>
</dbReference>
<dbReference type="AlphaFoldDB" id="A0A482ZG60"/>
<reference evidence="2" key="2">
    <citation type="submission" date="2019-04" db="EMBL/GenBank/DDBJ databases">
        <title>Unravelling the molecular evolution of spider venoms.</title>
        <authorList>
            <person name="Pineda S."/>
        </authorList>
    </citation>
    <scope>NUCLEOTIDE SEQUENCE</scope>
</reference>
<evidence type="ECO:0000256" key="1">
    <source>
        <dbReference type="SAM" id="SignalP"/>
    </source>
</evidence>
<evidence type="ECO:0000313" key="2">
    <source>
        <dbReference type="EMBL" id="SMD29329.1"/>
    </source>
</evidence>